<dbReference type="EMBL" id="PIPM01000006">
    <property type="protein sequence ID" value="RUO32804.1"/>
    <property type="molecule type" value="Genomic_DNA"/>
</dbReference>
<dbReference type="AlphaFoldDB" id="A0A432WGA2"/>
<comment type="caution">
    <text evidence="2">The sequence shown here is derived from an EMBL/GenBank/DDBJ whole genome shotgun (WGS) entry which is preliminary data.</text>
</comment>
<organism evidence="2 3">
    <name type="scientific">Aliidiomarina sanyensis</name>
    <dbReference type="NCBI Taxonomy" id="1249555"/>
    <lineage>
        <taxon>Bacteria</taxon>
        <taxon>Pseudomonadati</taxon>
        <taxon>Pseudomonadota</taxon>
        <taxon>Gammaproteobacteria</taxon>
        <taxon>Alteromonadales</taxon>
        <taxon>Idiomarinaceae</taxon>
        <taxon>Aliidiomarina</taxon>
    </lineage>
</organism>
<reference evidence="2 3" key="1">
    <citation type="journal article" date="2011" name="Front. Microbiol.">
        <title>Genomic signatures of strain selection and enhancement in Bacillus atrophaeus var. globigii, a historical biowarfare simulant.</title>
        <authorList>
            <person name="Gibbons H.S."/>
            <person name="Broomall S.M."/>
            <person name="McNew L.A."/>
            <person name="Daligault H."/>
            <person name="Chapman C."/>
            <person name="Bruce D."/>
            <person name="Karavis M."/>
            <person name="Krepps M."/>
            <person name="McGregor P.A."/>
            <person name="Hong C."/>
            <person name="Park K.H."/>
            <person name="Akmal A."/>
            <person name="Feldman A."/>
            <person name="Lin J.S."/>
            <person name="Chang W.E."/>
            <person name="Higgs B.W."/>
            <person name="Demirev P."/>
            <person name="Lindquist J."/>
            <person name="Liem A."/>
            <person name="Fochler E."/>
            <person name="Read T.D."/>
            <person name="Tapia R."/>
            <person name="Johnson S."/>
            <person name="Bishop-Lilly K.A."/>
            <person name="Detter C."/>
            <person name="Han C."/>
            <person name="Sozhamannan S."/>
            <person name="Rosenzweig C.N."/>
            <person name="Skowronski E.W."/>
        </authorList>
    </citation>
    <scope>NUCLEOTIDE SEQUENCE [LARGE SCALE GENOMIC DNA]</scope>
    <source>
        <strain evidence="2 3">GYP-17</strain>
    </source>
</reference>
<gene>
    <name evidence="2" type="ORF">CWE11_07145</name>
</gene>
<keyword evidence="3" id="KW-1185">Reference proteome</keyword>
<accession>A0A432WGA2</accession>
<dbReference type="RefSeq" id="WP_126776932.1">
    <property type="nucleotide sequence ID" value="NZ_PIPM01000006.1"/>
</dbReference>
<feature type="signal peptide" evidence="1">
    <location>
        <begin position="1"/>
        <end position="22"/>
    </location>
</feature>
<feature type="chain" id="PRO_5019400962" evidence="1">
    <location>
        <begin position="23"/>
        <end position="289"/>
    </location>
</feature>
<proteinExistence type="predicted"/>
<evidence type="ECO:0000256" key="1">
    <source>
        <dbReference type="SAM" id="SignalP"/>
    </source>
</evidence>
<dbReference type="OrthoDB" id="6400766at2"/>
<sequence length="289" mass="32107">MKYLTILVVAFFAVLASPITHATENCANYYKKYSSVCADYTYQSQLVWFNSTFGSEHQLFVRTSRSPSGTVVGVSLDFVAEMGGSMNSPNEAAINEVYEAFRLAYLNEGFFIYRDCDPTREICCDDYTCSEIQGEESLQTFDPQDAHQGGDVGQANWLGRVRDVITTADAGVSLFDRVVRGSGDTSDFRDKLTQETSATPKVLLVSTQGGGHFLCLDDGVSCNQIAGSLTLGEDFASAYLHHEFGMDTNIEIYEFLQNWFYEQLNPFFVCSQTMRCDTTSSCTVTLSCR</sequence>
<evidence type="ECO:0000313" key="3">
    <source>
        <dbReference type="Proteomes" id="UP000288405"/>
    </source>
</evidence>
<keyword evidence="1" id="KW-0732">Signal</keyword>
<dbReference type="Proteomes" id="UP000288405">
    <property type="component" value="Unassembled WGS sequence"/>
</dbReference>
<evidence type="ECO:0000313" key="2">
    <source>
        <dbReference type="EMBL" id="RUO32804.1"/>
    </source>
</evidence>
<protein>
    <submittedName>
        <fullName evidence="2">Uncharacterized protein</fullName>
    </submittedName>
</protein>
<name>A0A432WGA2_9GAMM</name>